<protein>
    <submittedName>
        <fullName evidence="2">Uncharacterized protein</fullName>
    </submittedName>
</protein>
<keyword evidence="1" id="KW-0472">Membrane</keyword>
<name>A0ABD2XDG1_9HYME</name>
<evidence type="ECO:0000313" key="3">
    <source>
        <dbReference type="Proteomes" id="UP001627154"/>
    </source>
</evidence>
<evidence type="ECO:0000313" key="2">
    <source>
        <dbReference type="EMBL" id="KAL3403143.1"/>
    </source>
</evidence>
<dbReference type="Proteomes" id="UP001627154">
    <property type="component" value="Unassembled WGS sequence"/>
</dbReference>
<dbReference type="EMBL" id="JBJJXI010000032">
    <property type="protein sequence ID" value="KAL3403143.1"/>
    <property type="molecule type" value="Genomic_DNA"/>
</dbReference>
<sequence>MTSSTIIGNKLSPTNGPITHITVDLGGNHVLGLRKGYTHTRIMLLRHRMEIFLSAGARAGRHIFAACALAAGLHRSCGSAGAVAAAAAAVASSFSLLFFSYIARDVVDNDGDEDGDNRHEGVEDRSLNSSKMIDTALVRCNSAIESYICIGTRERVFASA</sequence>
<gene>
    <name evidence="2" type="ORF">TKK_004267</name>
</gene>
<accession>A0ABD2XDG1</accession>
<reference evidence="2 3" key="1">
    <citation type="journal article" date="2024" name="bioRxiv">
        <title>A reference genome for Trichogramma kaykai: A tiny desert-dwelling parasitoid wasp with competing sex-ratio distorters.</title>
        <authorList>
            <person name="Culotta J."/>
            <person name="Lindsey A.R."/>
        </authorList>
    </citation>
    <scope>NUCLEOTIDE SEQUENCE [LARGE SCALE GENOMIC DNA]</scope>
    <source>
        <strain evidence="2 3">KSX58</strain>
    </source>
</reference>
<dbReference type="AlphaFoldDB" id="A0ABD2XDG1"/>
<comment type="caution">
    <text evidence="2">The sequence shown here is derived from an EMBL/GenBank/DDBJ whole genome shotgun (WGS) entry which is preliminary data.</text>
</comment>
<keyword evidence="1" id="KW-1133">Transmembrane helix</keyword>
<feature type="transmembrane region" description="Helical" evidence="1">
    <location>
        <begin position="51"/>
        <end position="73"/>
    </location>
</feature>
<evidence type="ECO:0000256" key="1">
    <source>
        <dbReference type="SAM" id="Phobius"/>
    </source>
</evidence>
<proteinExistence type="predicted"/>
<feature type="transmembrane region" description="Helical" evidence="1">
    <location>
        <begin position="79"/>
        <end position="99"/>
    </location>
</feature>
<keyword evidence="1" id="KW-0812">Transmembrane</keyword>
<organism evidence="2 3">
    <name type="scientific">Trichogramma kaykai</name>
    <dbReference type="NCBI Taxonomy" id="54128"/>
    <lineage>
        <taxon>Eukaryota</taxon>
        <taxon>Metazoa</taxon>
        <taxon>Ecdysozoa</taxon>
        <taxon>Arthropoda</taxon>
        <taxon>Hexapoda</taxon>
        <taxon>Insecta</taxon>
        <taxon>Pterygota</taxon>
        <taxon>Neoptera</taxon>
        <taxon>Endopterygota</taxon>
        <taxon>Hymenoptera</taxon>
        <taxon>Apocrita</taxon>
        <taxon>Proctotrupomorpha</taxon>
        <taxon>Chalcidoidea</taxon>
        <taxon>Trichogrammatidae</taxon>
        <taxon>Trichogramma</taxon>
    </lineage>
</organism>
<keyword evidence="3" id="KW-1185">Reference proteome</keyword>